<accession>A0A6J6GAR1</accession>
<dbReference type="InterPro" id="IPR044876">
    <property type="entry name" value="HRDC_dom_sf"/>
</dbReference>
<dbReference type="InterPro" id="IPR012337">
    <property type="entry name" value="RNaseH-like_sf"/>
</dbReference>
<dbReference type="Pfam" id="PF18305">
    <property type="entry name" value="DNA_pol_A_exoN"/>
    <property type="match status" value="1"/>
</dbReference>
<dbReference type="InterPro" id="IPR051086">
    <property type="entry name" value="RNase_D-like"/>
</dbReference>
<dbReference type="PANTHER" id="PTHR47649:SF1">
    <property type="entry name" value="RIBONUCLEASE D"/>
    <property type="match status" value="1"/>
</dbReference>
<dbReference type="SMART" id="SM00474">
    <property type="entry name" value="35EXOc"/>
    <property type="match status" value="1"/>
</dbReference>
<proteinExistence type="predicted"/>
<dbReference type="Pfam" id="PF01612">
    <property type="entry name" value="DNA_pol_A_exo1"/>
    <property type="match status" value="1"/>
</dbReference>
<evidence type="ECO:0000313" key="2">
    <source>
        <dbReference type="EMBL" id="CAB4529702.1"/>
    </source>
</evidence>
<dbReference type="SMART" id="SM00341">
    <property type="entry name" value="HRDC"/>
    <property type="match status" value="1"/>
</dbReference>
<dbReference type="SUPFAM" id="SSF47819">
    <property type="entry name" value="HRDC-like"/>
    <property type="match status" value="1"/>
</dbReference>
<dbReference type="EMBL" id="CAEZSC010000002">
    <property type="protein sequence ID" value="CAB4529702.1"/>
    <property type="molecule type" value="Genomic_DNA"/>
</dbReference>
<dbReference type="InterPro" id="IPR002562">
    <property type="entry name" value="3'-5'_exonuclease_dom"/>
</dbReference>
<dbReference type="InterPro" id="IPR002121">
    <property type="entry name" value="HRDC_dom"/>
</dbReference>
<evidence type="ECO:0000313" key="5">
    <source>
        <dbReference type="EMBL" id="CAB4712627.1"/>
    </source>
</evidence>
<dbReference type="Pfam" id="PF00570">
    <property type="entry name" value="HRDC"/>
    <property type="match status" value="1"/>
</dbReference>
<evidence type="ECO:0000259" key="1">
    <source>
        <dbReference type="PROSITE" id="PS50967"/>
    </source>
</evidence>
<dbReference type="PANTHER" id="PTHR47649">
    <property type="entry name" value="RIBONUCLEASE D"/>
    <property type="match status" value="1"/>
</dbReference>
<dbReference type="AlphaFoldDB" id="A0A6J6GAR1"/>
<dbReference type="InterPro" id="IPR010997">
    <property type="entry name" value="HRDC-like_sf"/>
</dbReference>
<feature type="domain" description="HRDC" evidence="1">
    <location>
        <begin position="221"/>
        <end position="301"/>
    </location>
</feature>
<dbReference type="GO" id="GO:0006139">
    <property type="term" value="P:nucleobase-containing compound metabolic process"/>
    <property type="evidence" value="ECO:0007669"/>
    <property type="project" value="InterPro"/>
</dbReference>
<dbReference type="EMBL" id="CAFBME010000001">
    <property type="protein sequence ID" value="CAB4887444.1"/>
    <property type="molecule type" value="Genomic_DNA"/>
</dbReference>
<dbReference type="CDD" id="cd06142">
    <property type="entry name" value="RNaseD_exo"/>
    <property type="match status" value="1"/>
</dbReference>
<dbReference type="Gene3D" id="3.30.420.10">
    <property type="entry name" value="Ribonuclease H-like superfamily/Ribonuclease H"/>
    <property type="match status" value="1"/>
</dbReference>
<dbReference type="GO" id="GO:0003676">
    <property type="term" value="F:nucleic acid binding"/>
    <property type="evidence" value="ECO:0007669"/>
    <property type="project" value="InterPro"/>
</dbReference>
<dbReference type="Gene3D" id="1.10.150.80">
    <property type="entry name" value="HRDC domain"/>
    <property type="match status" value="2"/>
</dbReference>
<dbReference type="PROSITE" id="PS50967">
    <property type="entry name" value="HRDC"/>
    <property type="match status" value="1"/>
</dbReference>
<protein>
    <submittedName>
        <fullName evidence="3">Unannotated protein</fullName>
    </submittedName>
</protein>
<name>A0A6J6GAR1_9ZZZZ</name>
<dbReference type="EMBL" id="CAEZUD010000059">
    <property type="protein sequence ID" value="CAB4596264.1"/>
    <property type="molecule type" value="Genomic_DNA"/>
</dbReference>
<evidence type="ECO:0000313" key="3">
    <source>
        <dbReference type="EMBL" id="CAB4596264.1"/>
    </source>
</evidence>
<organism evidence="3">
    <name type="scientific">freshwater metagenome</name>
    <dbReference type="NCBI Taxonomy" id="449393"/>
    <lineage>
        <taxon>unclassified sequences</taxon>
        <taxon>metagenomes</taxon>
        <taxon>ecological metagenomes</taxon>
    </lineage>
</organism>
<dbReference type="GO" id="GO:0000166">
    <property type="term" value="F:nucleotide binding"/>
    <property type="evidence" value="ECO:0007669"/>
    <property type="project" value="InterPro"/>
</dbReference>
<dbReference type="InterPro" id="IPR036397">
    <property type="entry name" value="RNaseH_sf"/>
</dbReference>
<gene>
    <name evidence="2" type="ORF">UFOPK1380_00086</name>
    <name evidence="3" type="ORF">UFOPK1778_00985</name>
    <name evidence="4" type="ORF">UFOPK1863_00026</name>
    <name evidence="5" type="ORF">UFOPK2689_00027</name>
    <name evidence="6" type="ORF">UFOPK3555_00032</name>
</gene>
<dbReference type="InterPro" id="IPR041605">
    <property type="entry name" value="Exo_C"/>
</dbReference>
<dbReference type="EMBL" id="CAEZYL010000001">
    <property type="protein sequence ID" value="CAB4712627.1"/>
    <property type="molecule type" value="Genomic_DNA"/>
</dbReference>
<dbReference type="SUPFAM" id="SSF53098">
    <property type="entry name" value="Ribonuclease H-like"/>
    <property type="match status" value="1"/>
</dbReference>
<dbReference type="GO" id="GO:0008408">
    <property type="term" value="F:3'-5' exonuclease activity"/>
    <property type="evidence" value="ECO:0007669"/>
    <property type="project" value="InterPro"/>
</dbReference>
<evidence type="ECO:0000313" key="6">
    <source>
        <dbReference type="EMBL" id="CAB4887444.1"/>
    </source>
</evidence>
<sequence length="419" mass="46190">MPQPLLSPRAGLSPLVTTPAGLREVIAALAGGHGPIAIDAERASGYRFSQRAYLIQIFRRGGGLHLIDPIATDSPEIWREMGSAFADEEWIIHASTQDLPCLRDVGLEPQILFDTELGGRIAGCERVGLGPLAESLLDLTLAKEHSAVDWSIRPLKEEWLNYAALDVDVLIDLRDKVEALLAENGKLTWALEDFAAILHAPPPPPKKDAWRRTSGMHKVRDRLTMSIIRDMWDARSAFAQEIDIAAGRVFNDDALVELATKRPTEINDFAHILTKRTRVTGQPIEKWFDVYRAALLTPIENQPELRTPSTGLPPIKIWSTRNPLGYARVTHARAAMADLAELHSMPTENLISPELVRRVSWAPPADLGDLGAELAKLGAREWQIELVTPLLSQAMLQAVPLVVEVAEEPDSTSEASESE</sequence>
<evidence type="ECO:0000313" key="4">
    <source>
        <dbReference type="EMBL" id="CAB4605000.1"/>
    </source>
</evidence>
<dbReference type="EMBL" id="CAEZUY010000001">
    <property type="protein sequence ID" value="CAB4605000.1"/>
    <property type="molecule type" value="Genomic_DNA"/>
</dbReference>
<reference evidence="3" key="1">
    <citation type="submission" date="2020-05" db="EMBL/GenBank/DDBJ databases">
        <authorList>
            <person name="Chiriac C."/>
            <person name="Salcher M."/>
            <person name="Ghai R."/>
            <person name="Kavagutti S V."/>
        </authorList>
    </citation>
    <scope>NUCLEOTIDE SEQUENCE</scope>
</reference>